<name>A0ABU1JBY8_9MICC</name>
<dbReference type="Pfam" id="PF11716">
    <property type="entry name" value="MDMPI_N"/>
    <property type="match status" value="1"/>
</dbReference>
<dbReference type="InterPro" id="IPR024344">
    <property type="entry name" value="MDMPI_metal-binding"/>
</dbReference>
<keyword evidence="2" id="KW-0413">Isomerase</keyword>
<dbReference type="Gene3D" id="1.20.120.450">
    <property type="entry name" value="dinb family like domain"/>
    <property type="match status" value="1"/>
</dbReference>
<dbReference type="GO" id="GO:0050077">
    <property type="term" value="F:maleylpyruvate isomerase activity"/>
    <property type="evidence" value="ECO:0007669"/>
    <property type="project" value="UniProtKB-EC"/>
</dbReference>
<reference evidence="2 3" key="1">
    <citation type="submission" date="2023-07" db="EMBL/GenBank/DDBJ databases">
        <title>Sequencing the genomes of 1000 actinobacteria strains.</title>
        <authorList>
            <person name="Klenk H.-P."/>
        </authorList>
    </citation>
    <scope>NUCLEOTIDE SEQUENCE [LARGE SCALE GENOMIC DNA]</scope>
    <source>
        <strain evidence="2 3">DSM 14555</strain>
    </source>
</reference>
<dbReference type="EC" id="5.2.1.4" evidence="2"/>
<accession>A0ABU1JBY8</accession>
<dbReference type="EMBL" id="JAVDQF010000001">
    <property type="protein sequence ID" value="MDR6269943.1"/>
    <property type="molecule type" value="Genomic_DNA"/>
</dbReference>
<organism evidence="2 3">
    <name type="scientific">Arthrobacter russicus</name>
    <dbReference type="NCBI Taxonomy" id="172040"/>
    <lineage>
        <taxon>Bacteria</taxon>
        <taxon>Bacillati</taxon>
        <taxon>Actinomycetota</taxon>
        <taxon>Actinomycetes</taxon>
        <taxon>Micrococcales</taxon>
        <taxon>Micrococcaceae</taxon>
        <taxon>Arthrobacter</taxon>
    </lineage>
</organism>
<dbReference type="NCBIfam" id="TIGR03083">
    <property type="entry name" value="maleylpyruvate isomerase family mycothiol-dependent enzyme"/>
    <property type="match status" value="1"/>
</dbReference>
<evidence type="ECO:0000313" key="2">
    <source>
        <dbReference type="EMBL" id="MDR6269943.1"/>
    </source>
</evidence>
<sequence length="219" mass="24478">MPARTDRSTDPEVLAWLLQARRGTAYFARKLNELTDAELARDSLLAGWTRKHLVAHVGYNARALARLVEWAASGVENPMYPSASARNEEIALGATLSPIALRNLFDHAAIHLNVEWRDLPDDRWREEVRTIQGRTLPVSETVWLRCREVWIHAVDLGNGGRFADLPEPVLRRLHAEIPALWESRGEVFAIPDGALADQVQWMSGRAGALAGAGDPPRWL</sequence>
<feature type="domain" description="Mycothiol-dependent maleylpyruvate isomerase metal-binding" evidence="1">
    <location>
        <begin position="21"/>
        <end position="156"/>
    </location>
</feature>
<evidence type="ECO:0000259" key="1">
    <source>
        <dbReference type="Pfam" id="PF11716"/>
    </source>
</evidence>
<proteinExistence type="predicted"/>
<dbReference type="RefSeq" id="WP_309798664.1">
    <property type="nucleotide sequence ID" value="NZ_BAAAHY010000005.1"/>
</dbReference>
<dbReference type="InterPro" id="IPR034660">
    <property type="entry name" value="DinB/YfiT-like"/>
</dbReference>
<dbReference type="SUPFAM" id="SSF109854">
    <property type="entry name" value="DinB/YfiT-like putative metalloenzymes"/>
    <property type="match status" value="1"/>
</dbReference>
<dbReference type="Proteomes" id="UP001185069">
    <property type="component" value="Unassembled WGS sequence"/>
</dbReference>
<gene>
    <name evidence="2" type="ORF">JOE69_002181</name>
</gene>
<comment type="caution">
    <text evidence="2">The sequence shown here is derived from an EMBL/GenBank/DDBJ whole genome shotgun (WGS) entry which is preliminary data.</text>
</comment>
<dbReference type="InterPro" id="IPR017517">
    <property type="entry name" value="Maleyloyr_isom"/>
</dbReference>
<keyword evidence="3" id="KW-1185">Reference proteome</keyword>
<protein>
    <submittedName>
        <fullName evidence="2">Maleylpyruvate isomerase</fullName>
        <ecNumber evidence="2">5.2.1.4</ecNumber>
    </submittedName>
</protein>
<evidence type="ECO:0000313" key="3">
    <source>
        <dbReference type="Proteomes" id="UP001185069"/>
    </source>
</evidence>